<feature type="domain" description="Glycosyl hydrolase family 32 C-terminal" evidence="11">
    <location>
        <begin position="368"/>
        <end position="471"/>
    </location>
</feature>
<proteinExistence type="inferred from homology"/>
<organism evidence="12 13">
    <name type="scientific">Abiotrophia defectiva ATCC 49176</name>
    <dbReference type="NCBI Taxonomy" id="592010"/>
    <lineage>
        <taxon>Bacteria</taxon>
        <taxon>Bacillati</taxon>
        <taxon>Bacillota</taxon>
        <taxon>Bacilli</taxon>
        <taxon>Lactobacillales</taxon>
        <taxon>Aerococcaceae</taxon>
        <taxon>Abiotrophia</taxon>
    </lineage>
</organism>
<dbReference type="NCBIfam" id="TIGR01322">
    <property type="entry name" value="scrB_fam"/>
    <property type="match status" value="1"/>
</dbReference>
<dbReference type="SMART" id="SM00640">
    <property type="entry name" value="Glyco_32"/>
    <property type="match status" value="1"/>
</dbReference>
<evidence type="ECO:0000259" key="10">
    <source>
        <dbReference type="Pfam" id="PF00251"/>
    </source>
</evidence>
<sequence length="492" mass="56127">MPAGSCAIIKVDKNQKGGPAMSSRNKGPYAQHFHLTPEQGLLNDPNGLCYFQGYYHIFYQYNPYATDHSTKYWGHVRTKDFVTYEQLPVALKSDDWFDKNGVYSGGAIVHEDTLYLFYTGNTKDEAGRRTSYQCIATSTDGLHFTKLGPVTEQLPDYTGHVRDPKVWYDATVQGWWMLLGAQRLDKTGDTVAFFSKDLKDWDYRGSIFQFDQPLGYMWECPDMVFLTDEVTGQDKAVFIFSPQGVDPIGDSYHNIFNTTYLVGTWDSQTGRFLPDNADFADMKECDRGFEYYAPQSFVAPDGRVIQYSWMGITWPDQEAAIPTRQDDWIHHLTIPRQLRLVDGKLYQTPIAELEGLAGASQSLAWTSADFRLDLAGRAQRVQVDFETLADWELFLDDNVTVKYQAAQGRLSLARFNWLTGLQEWRHMQLEEELKHLDLWLDASSLEVFVNGGQVVASLRYFAKEPLTRLEGKASADLQAKLVATQLEAHQYI</sequence>
<dbReference type="InterPro" id="IPR013148">
    <property type="entry name" value="Glyco_hydro_32_N"/>
</dbReference>
<dbReference type="EMBL" id="ACIN03000005">
    <property type="protein sequence ID" value="ESK65713.1"/>
    <property type="molecule type" value="Genomic_DNA"/>
</dbReference>
<accession>W1Q3G6</accession>
<name>W1Q3G6_ABIDE</name>
<dbReference type="EC" id="3.2.1.26" evidence="3 8"/>
<dbReference type="STRING" id="592010.GCWU000182_000778"/>
<evidence type="ECO:0000256" key="2">
    <source>
        <dbReference type="ARBA" id="ARBA00009902"/>
    </source>
</evidence>
<evidence type="ECO:0000256" key="5">
    <source>
        <dbReference type="ARBA" id="ARBA00022801"/>
    </source>
</evidence>
<dbReference type="InterPro" id="IPR013320">
    <property type="entry name" value="ConA-like_dom_sf"/>
</dbReference>
<dbReference type="Gene3D" id="2.115.10.20">
    <property type="entry name" value="Glycosyl hydrolase domain, family 43"/>
    <property type="match status" value="1"/>
</dbReference>
<evidence type="ECO:0000256" key="6">
    <source>
        <dbReference type="ARBA" id="ARBA00023295"/>
    </source>
</evidence>
<keyword evidence="13" id="KW-1185">Reference proteome</keyword>
<gene>
    <name evidence="12" type="ORF">GCWU000182_000778</name>
</gene>
<comment type="subcellular location">
    <subcellularLocation>
        <location evidence="9">Cytoplasm</location>
    </subcellularLocation>
</comment>
<dbReference type="AlphaFoldDB" id="W1Q3G6"/>
<dbReference type="Pfam" id="PF08244">
    <property type="entry name" value="Glyco_hydro_32C"/>
    <property type="match status" value="1"/>
</dbReference>
<dbReference type="InterPro" id="IPR018053">
    <property type="entry name" value="Glyco_hydro_32_AS"/>
</dbReference>
<dbReference type="UniPathway" id="UPA00238"/>
<dbReference type="Proteomes" id="UP000019050">
    <property type="component" value="Unassembled WGS sequence"/>
</dbReference>
<dbReference type="HOGENOM" id="CLU_001528_7_1_9"/>
<evidence type="ECO:0000256" key="9">
    <source>
        <dbReference type="RuleBase" id="RU365015"/>
    </source>
</evidence>
<keyword evidence="5 8" id="KW-0378">Hydrolase</keyword>
<comment type="similarity">
    <text evidence="2 8">Belongs to the glycosyl hydrolase 32 family.</text>
</comment>
<keyword evidence="9" id="KW-0963">Cytoplasm</keyword>
<comment type="catalytic activity">
    <reaction evidence="8">
        <text>Hydrolysis of terminal non-reducing beta-D-fructofuranoside residues in beta-D-fructofuranosides.</text>
        <dbReference type="EC" id="3.2.1.26"/>
    </reaction>
</comment>
<dbReference type="InterPro" id="IPR023296">
    <property type="entry name" value="Glyco_hydro_beta-prop_sf"/>
</dbReference>
<evidence type="ECO:0000313" key="13">
    <source>
        <dbReference type="Proteomes" id="UP000019050"/>
    </source>
</evidence>
<dbReference type="GO" id="GO:0005985">
    <property type="term" value="P:sucrose metabolic process"/>
    <property type="evidence" value="ECO:0007669"/>
    <property type="project" value="UniProtKB-UniPathway"/>
</dbReference>
<dbReference type="InterPro" id="IPR013189">
    <property type="entry name" value="Glyco_hydro_32_C"/>
</dbReference>
<dbReference type="PANTHER" id="PTHR43101">
    <property type="entry name" value="BETA-FRUCTOSIDASE"/>
    <property type="match status" value="1"/>
</dbReference>
<feature type="domain" description="Glycosyl hydrolase family 32 N-terminal" evidence="10">
    <location>
        <begin position="34"/>
        <end position="349"/>
    </location>
</feature>
<evidence type="ECO:0000256" key="4">
    <source>
        <dbReference type="ARBA" id="ARBA00019623"/>
    </source>
</evidence>
<comment type="function">
    <text evidence="9">Enables the bacterium to metabolize sucrose as a sole carbon source.</text>
</comment>
<dbReference type="Gene3D" id="2.60.120.560">
    <property type="entry name" value="Exo-inulinase, domain 1"/>
    <property type="match status" value="1"/>
</dbReference>
<evidence type="ECO:0000256" key="7">
    <source>
        <dbReference type="ARBA" id="ARBA00033367"/>
    </source>
</evidence>
<dbReference type="SUPFAM" id="SSF49899">
    <property type="entry name" value="Concanavalin A-like lectins/glucanases"/>
    <property type="match status" value="1"/>
</dbReference>
<dbReference type="InterPro" id="IPR051214">
    <property type="entry name" value="GH32_Enzymes"/>
</dbReference>
<evidence type="ECO:0000259" key="11">
    <source>
        <dbReference type="Pfam" id="PF08244"/>
    </source>
</evidence>
<evidence type="ECO:0000256" key="1">
    <source>
        <dbReference type="ARBA" id="ARBA00004914"/>
    </source>
</evidence>
<dbReference type="SUPFAM" id="SSF75005">
    <property type="entry name" value="Arabinanase/levansucrase/invertase"/>
    <property type="match status" value="1"/>
</dbReference>
<comment type="pathway">
    <text evidence="1 9">Glycan biosynthesis; sucrose metabolism.</text>
</comment>
<dbReference type="PROSITE" id="PS00609">
    <property type="entry name" value="GLYCOSYL_HYDROL_F32"/>
    <property type="match status" value="1"/>
</dbReference>
<keyword evidence="6 8" id="KW-0326">Glycosidase</keyword>
<dbReference type="eggNOG" id="COG1621">
    <property type="taxonomic scope" value="Bacteria"/>
</dbReference>
<dbReference type="PANTHER" id="PTHR43101:SF1">
    <property type="entry name" value="BETA-FRUCTOSIDASE"/>
    <property type="match status" value="1"/>
</dbReference>
<evidence type="ECO:0000313" key="12">
    <source>
        <dbReference type="EMBL" id="ESK65713.1"/>
    </source>
</evidence>
<dbReference type="CDD" id="cd18623">
    <property type="entry name" value="GH32_ScrB-like"/>
    <property type="match status" value="1"/>
</dbReference>
<keyword evidence="9" id="KW-0119">Carbohydrate metabolism</keyword>
<dbReference type="GO" id="GO:0005737">
    <property type="term" value="C:cytoplasm"/>
    <property type="evidence" value="ECO:0007669"/>
    <property type="project" value="UniProtKB-SubCell"/>
</dbReference>
<dbReference type="InterPro" id="IPR001362">
    <property type="entry name" value="Glyco_hydro_32"/>
</dbReference>
<protein>
    <recommendedName>
        <fullName evidence="4 8">Sucrose-6-phosphate hydrolase</fullName>
        <ecNumber evidence="3 8">3.2.1.26</ecNumber>
    </recommendedName>
    <alternativeName>
        <fullName evidence="7 9">Invertase</fullName>
    </alternativeName>
</protein>
<dbReference type="GO" id="GO:0004564">
    <property type="term" value="F:beta-fructofuranosidase activity"/>
    <property type="evidence" value="ECO:0007669"/>
    <property type="project" value="UniProtKB-EC"/>
</dbReference>
<dbReference type="InterPro" id="IPR006232">
    <property type="entry name" value="Suc6P_hydrolase"/>
</dbReference>
<comment type="caution">
    <text evidence="12">The sequence shown here is derived from an EMBL/GenBank/DDBJ whole genome shotgun (WGS) entry which is preliminary data.</text>
</comment>
<evidence type="ECO:0000256" key="8">
    <source>
        <dbReference type="RuleBase" id="RU362110"/>
    </source>
</evidence>
<dbReference type="Pfam" id="PF00251">
    <property type="entry name" value="Glyco_hydro_32N"/>
    <property type="match status" value="1"/>
</dbReference>
<evidence type="ECO:0000256" key="3">
    <source>
        <dbReference type="ARBA" id="ARBA00012758"/>
    </source>
</evidence>
<reference evidence="12" key="1">
    <citation type="submission" date="2013-06" db="EMBL/GenBank/DDBJ databases">
        <authorList>
            <person name="Weinstock G."/>
            <person name="Sodergren E."/>
            <person name="Clifton S."/>
            <person name="Fulton L."/>
            <person name="Fulton B."/>
            <person name="Courtney L."/>
            <person name="Fronick C."/>
            <person name="Harrison M."/>
            <person name="Strong C."/>
            <person name="Farmer C."/>
            <person name="Delahaunty K."/>
            <person name="Markovic C."/>
            <person name="Hall O."/>
            <person name="Minx P."/>
            <person name="Tomlinson C."/>
            <person name="Mitreva M."/>
            <person name="Nelson J."/>
            <person name="Hou S."/>
            <person name="Wollam A."/>
            <person name="Pepin K.H."/>
            <person name="Johnson M."/>
            <person name="Bhonagiri V."/>
            <person name="Nash W.E."/>
            <person name="Warren W."/>
            <person name="Chinwalla A."/>
            <person name="Mardis E.R."/>
            <person name="Wilson R.K."/>
        </authorList>
    </citation>
    <scope>NUCLEOTIDE SEQUENCE [LARGE SCALE GENOMIC DNA]</scope>
    <source>
        <strain evidence="12">ATCC 49176</strain>
    </source>
</reference>